<dbReference type="PANTHER" id="PTHR40389:SF4">
    <property type="match status" value="1"/>
</dbReference>
<dbReference type="GO" id="GO:0008270">
    <property type="term" value="F:zinc ion binding"/>
    <property type="evidence" value="ECO:0007669"/>
    <property type="project" value="UniProtKB-KW"/>
</dbReference>
<dbReference type="Ensembl" id="ENSAOWT00000015408.1">
    <property type="protein sequence ID" value="ENSAOWP00000013564.1"/>
    <property type="gene ID" value="ENSAOWG00000009264.1"/>
</dbReference>
<sequence>MSGRGTEKCYTCGQAGHWKRNCPQRRSTKAGQTGNPGGNTCQRCDKFGHRASECRSKFKKDGTQLSGNRSSCAWDAAKKYPMVAFSNATQTQEGAQESIRPWQNQ</sequence>
<dbReference type="Gene3D" id="4.10.60.10">
    <property type="entry name" value="Zinc finger, CCHC-type"/>
    <property type="match status" value="1"/>
</dbReference>
<dbReference type="Proteomes" id="UP000694424">
    <property type="component" value="Unplaced"/>
</dbReference>
<keyword evidence="2" id="KW-0863">Zinc-finger</keyword>
<protein>
    <recommendedName>
        <fullName evidence="3">CCHC-type domain-containing protein</fullName>
    </recommendedName>
</protein>
<dbReference type="SMART" id="SM00343">
    <property type="entry name" value="ZnF_C2HC"/>
    <property type="match status" value="2"/>
</dbReference>
<evidence type="ECO:0000313" key="5">
    <source>
        <dbReference type="Proteomes" id="UP000694424"/>
    </source>
</evidence>
<dbReference type="GO" id="GO:0003676">
    <property type="term" value="F:nucleic acid binding"/>
    <property type="evidence" value="ECO:0007669"/>
    <property type="project" value="InterPro"/>
</dbReference>
<evidence type="ECO:0000256" key="1">
    <source>
        <dbReference type="ARBA" id="ARBA00022581"/>
    </source>
</evidence>
<dbReference type="AlphaFoldDB" id="A0A8B9S7X6"/>
<name>A0A8B9S7X6_APTOW</name>
<dbReference type="PROSITE" id="PS50158">
    <property type="entry name" value="ZF_CCHC"/>
    <property type="match status" value="2"/>
</dbReference>
<dbReference type="SUPFAM" id="SSF57756">
    <property type="entry name" value="Retrovirus zinc finger-like domains"/>
    <property type="match status" value="1"/>
</dbReference>
<evidence type="ECO:0000313" key="4">
    <source>
        <dbReference type="Ensembl" id="ENSAOWP00000013564.1"/>
    </source>
</evidence>
<evidence type="ECO:0000259" key="3">
    <source>
        <dbReference type="PROSITE" id="PS50158"/>
    </source>
</evidence>
<accession>A0A8B9S7X6</accession>
<keyword evidence="5" id="KW-1185">Reference proteome</keyword>
<dbReference type="Pfam" id="PF00098">
    <property type="entry name" value="zf-CCHC"/>
    <property type="match status" value="1"/>
</dbReference>
<reference evidence="4" key="2">
    <citation type="submission" date="2025-09" db="UniProtKB">
        <authorList>
            <consortium name="Ensembl"/>
        </authorList>
    </citation>
    <scope>IDENTIFICATION</scope>
</reference>
<dbReference type="InterPro" id="IPR001878">
    <property type="entry name" value="Znf_CCHC"/>
</dbReference>
<feature type="domain" description="CCHC-type" evidence="3">
    <location>
        <begin position="41"/>
        <end position="56"/>
    </location>
</feature>
<keyword evidence="1" id="KW-0945">Host-virus interaction</keyword>
<dbReference type="Pfam" id="PF14787">
    <property type="entry name" value="zf-CCHC_5"/>
    <property type="match status" value="1"/>
</dbReference>
<keyword evidence="2" id="KW-0479">Metal-binding</keyword>
<keyword evidence="2" id="KW-0862">Zinc</keyword>
<feature type="domain" description="CCHC-type" evidence="3">
    <location>
        <begin position="8"/>
        <end position="24"/>
    </location>
</feature>
<proteinExistence type="predicted"/>
<dbReference type="InterPro" id="IPR036875">
    <property type="entry name" value="Znf_CCHC_sf"/>
</dbReference>
<organism evidence="4 5">
    <name type="scientific">Apteryx owenii</name>
    <name type="common">Little spotted kiwi</name>
    <dbReference type="NCBI Taxonomy" id="8824"/>
    <lineage>
        <taxon>Eukaryota</taxon>
        <taxon>Metazoa</taxon>
        <taxon>Chordata</taxon>
        <taxon>Craniata</taxon>
        <taxon>Vertebrata</taxon>
        <taxon>Euteleostomi</taxon>
        <taxon>Archelosauria</taxon>
        <taxon>Archosauria</taxon>
        <taxon>Dinosauria</taxon>
        <taxon>Saurischia</taxon>
        <taxon>Theropoda</taxon>
        <taxon>Coelurosauria</taxon>
        <taxon>Aves</taxon>
        <taxon>Palaeognathae</taxon>
        <taxon>Apterygiformes</taxon>
        <taxon>Apterygidae</taxon>
        <taxon>Apteryx</taxon>
    </lineage>
</organism>
<dbReference type="PANTHER" id="PTHR40389">
    <property type="entry name" value="ENDOGENOUS RETROVIRUS GROUP K MEMBER 24 GAG POLYPROTEIN-RELATED"/>
    <property type="match status" value="1"/>
</dbReference>
<evidence type="ECO:0000256" key="2">
    <source>
        <dbReference type="PROSITE-ProRule" id="PRU00047"/>
    </source>
</evidence>
<reference evidence="4" key="1">
    <citation type="submission" date="2025-08" db="UniProtKB">
        <authorList>
            <consortium name="Ensembl"/>
        </authorList>
    </citation>
    <scope>IDENTIFICATION</scope>
</reference>
<dbReference type="InterPro" id="IPR050195">
    <property type="entry name" value="Primate_lentivir_Gag_pol-like"/>
</dbReference>